<comment type="caution">
    <text evidence="1">The sequence shown here is derived from an EMBL/GenBank/DDBJ whole genome shotgun (WGS) entry which is preliminary data.</text>
</comment>
<dbReference type="Pfam" id="PF09886">
    <property type="entry name" value="DUF2113"/>
    <property type="match status" value="1"/>
</dbReference>
<dbReference type="EMBL" id="QZAB01000040">
    <property type="protein sequence ID" value="RQD92372.1"/>
    <property type="molecule type" value="Genomic_DNA"/>
</dbReference>
<reference evidence="1 2" key="1">
    <citation type="submission" date="2018-08" db="EMBL/GenBank/DDBJ databases">
        <title>The metabolism and importance of syntrophic acetate oxidation coupled to methane or sulfide production in haloalkaline environments.</title>
        <authorList>
            <person name="Timmers P.H.A."/>
            <person name="Vavourakis C.D."/>
            <person name="Sorokin D.Y."/>
            <person name="Sinninghe Damste J.S."/>
            <person name="Muyzer G."/>
            <person name="Stams A.J.M."/>
            <person name="Plugge C.M."/>
        </authorList>
    </citation>
    <scope>NUCLEOTIDE SEQUENCE [LARGE SCALE GENOMIC DNA]</scope>
    <source>
        <strain evidence="1">MSAO_Arc3</strain>
    </source>
</reference>
<organism evidence="1 2">
    <name type="scientific">Methanosalsum natronophilum</name>
    <dbReference type="NCBI Taxonomy" id="768733"/>
    <lineage>
        <taxon>Archaea</taxon>
        <taxon>Methanobacteriati</taxon>
        <taxon>Methanobacteriota</taxon>
        <taxon>Stenosarchaea group</taxon>
        <taxon>Methanomicrobia</taxon>
        <taxon>Methanosarcinales</taxon>
        <taxon>Methanosarcinaceae</taxon>
        <taxon>Methanosalsum</taxon>
    </lineage>
</organism>
<name>A0A3R7X819_9EURY</name>
<evidence type="ECO:0000313" key="1">
    <source>
        <dbReference type="EMBL" id="RQD92372.1"/>
    </source>
</evidence>
<dbReference type="Proteomes" id="UP000284763">
    <property type="component" value="Unassembled WGS sequence"/>
</dbReference>
<accession>A0A3R7X819</accession>
<evidence type="ECO:0000313" key="2">
    <source>
        <dbReference type="Proteomes" id="UP000284763"/>
    </source>
</evidence>
<dbReference type="InterPro" id="IPR016762">
    <property type="entry name" value="Methan_mark_17"/>
</dbReference>
<dbReference type="AlphaFoldDB" id="A0A3R7X819"/>
<protein>
    <submittedName>
        <fullName evidence="1">DUF2113 domain-containing protein</fullName>
    </submittedName>
</protein>
<gene>
    <name evidence="1" type="ORF">D5R95_00465</name>
</gene>
<feature type="non-terminal residue" evidence="1">
    <location>
        <position position="1"/>
    </location>
</feature>
<sequence>IRAAPEGFRVRNQQFFDSKFLFVASEENIETHWIEEAKEMLKKLEEA</sequence>
<proteinExistence type="predicted"/>